<dbReference type="OrthoDB" id="3830014at2759"/>
<name>A0A8H8BVY6_9HELO</name>
<proteinExistence type="predicted"/>
<evidence type="ECO:0000313" key="2">
    <source>
        <dbReference type="EMBL" id="KAG4425872.1"/>
    </source>
</evidence>
<sequence>MPNNALKVNNECVTINRAACPDGKPYIKLVDAGTAQEDQRAQGFTIAAISTFSSLRDINFYDSRCITQQRLRNLAKTVNQELSMVYFNSIL</sequence>
<dbReference type="EMBL" id="JAFJYH010000007">
    <property type="protein sequence ID" value="KAG4425872.1"/>
    <property type="molecule type" value="Genomic_DNA"/>
</dbReference>
<dbReference type="Proteomes" id="UP000664132">
    <property type="component" value="Unassembled WGS sequence"/>
</dbReference>
<reference evidence="2" key="1">
    <citation type="submission" date="2021-02" db="EMBL/GenBank/DDBJ databases">
        <title>Genome sequence Cadophora malorum strain M34.</title>
        <authorList>
            <person name="Stefanovic E."/>
            <person name="Vu D."/>
            <person name="Scully C."/>
            <person name="Dijksterhuis J."/>
            <person name="Roader J."/>
            <person name="Houbraken J."/>
        </authorList>
    </citation>
    <scope>NUCLEOTIDE SEQUENCE</scope>
    <source>
        <strain evidence="2">M34</strain>
    </source>
</reference>
<comment type="caution">
    <text evidence="2">The sequence shown here is derived from an EMBL/GenBank/DDBJ whole genome shotgun (WGS) entry which is preliminary data.</text>
</comment>
<accession>A0A8H8BVY6</accession>
<dbReference type="PROSITE" id="PS51502">
    <property type="entry name" value="S_R_A_B_BARREL"/>
    <property type="match status" value="1"/>
</dbReference>
<organism evidence="2 3">
    <name type="scientific">Cadophora malorum</name>
    <dbReference type="NCBI Taxonomy" id="108018"/>
    <lineage>
        <taxon>Eukaryota</taxon>
        <taxon>Fungi</taxon>
        <taxon>Dikarya</taxon>
        <taxon>Ascomycota</taxon>
        <taxon>Pezizomycotina</taxon>
        <taxon>Leotiomycetes</taxon>
        <taxon>Helotiales</taxon>
        <taxon>Ploettnerulaceae</taxon>
        <taxon>Cadophora</taxon>
    </lineage>
</organism>
<evidence type="ECO:0000313" key="3">
    <source>
        <dbReference type="Proteomes" id="UP000664132"/>
    </source>
</evidence>
<dbReference type="Pfam" id="PF07876">
    <property type="entry name" value="Dabb"/>
    <property type="match status" value="1"/>
</dbReference>
<feature type="domain" description="Stress-response A/B barrel" evidence="1">
    <location>
        <begin position="1"/>
        <end position="87"/>
    </location>
</feature>
<dbReference type="InterPro" id="IPR013097">
    <property type="entry name" value="Dabb"/>
</dbReference>
<keyword evidence="3" id="KW-1185">Reference proteome</keyword>
<gene>
    <name evidence="2" type="ORF">IFR04_001079</name>
</gene>
<protein>
    <recommendedName>
        <fullName evidence="1">Stress-response A/B barrel domain-containing protein</fullName>
    </recommendedName>
</protein>
<evidence type="ECO:0000259" key="1">
    <source>
        <dbReference type="PROSITE" id="PS51502"/>
    </source>
</evidence>
<dbReference type="AlphaFoldDB" id="A0A8H8BVY6"/>
<dbReference type="Gene3D" id="3.30.70.100">
    <property type="match status" value="1"/>
</dbReference>